<dbReference type="OrthoDB" id="3382616at2"/>
<dbReference type="SUPFAM" id="SSF46689">
    <property type="entry name" value="Homeodomain-like"/>
    <property type="match status" value="1"/>
</dbReference>
<dbReference type="AlphaFoldDB" id="A0A3L8PP77"/>
<accession>A0A3L8PP77</accession>
<feature type="domain" description="HTH tetR-type" evidence="5">
    <location>
        <begin position="5"/>
        <end position="65"/>
    </location>
</feature>
<dbReference type="RefSeq" id="WP_121792605.1">
    <property type="nucleotide sequence ID" value="NZ_RDBF01000001.1"/>
</dbReference>
<keyword evidence="3" id="KW-0804">Transcription</keyword>
<evidence type="ECO:0000313" key="7">
    <source>
        <dbReference type="Proteomes" id="UP000282515"/>
    </source>
</evidence>
<dbReference type="InterPro" id="IPR009057">
    <property type="entry name" value="Homeodomain-like_sf"/>
</dbReference>
<dbReference type="InterPro" id="IPR001647">
    <property type="entry name" value="HTH_TetR"/>
</dbReference>
<evidence type="ECO:0000313" key="6">
    <source>
        <dbReference type="EMBL" id="RLV57196.1"/>
    </source>
</evidence>
<dbReference type="InterPro" id="IPR036271">
    <property type="entry name" value="Tet_transcr_reg_TetR-rel_C_sf"/>
</dbReference>
<dbReference type="EMBL" id="RDBF01000001">
    <property type="protein sequence ID" value="RLV57196.1"/>
    <property type="molecule type" value="Genomic_DNA"/>
</dbReference>
<dbReference type="Proteomes" id="UP000282515">
    <property type="component" value="Unassembled WGS sequence"/>
</dbReference>
<evidence type="ECO:0000256" key="2">
    <source>
        <dbReference type="ARBA" id="ARBA00023125"/>
    </source>
</evidence>
<evidence type="ECO:0000256" key="1">
    <source>
        <dbReference type="ARBA" id="ARBA00023015"/>
    </source>
</evidence>
<dbReference type="SUPFAM" id="SSF48498">
    <property type="entry name" value="Tetracyclin repressor-like, C-terminal domain"/>
    <property type="match status" value="1"/>
</dbReference>
<dbReference type="InterPro" id="IPR049445">
    <property type="entry name" value="TetR_SbtR-like_C"/>
</dbReference>
<dbReference type="InterPro" id="IPR050109">
    <property type="entry name" value="HTH-type_TetR-like_transc_reg"/>
</dbReference>
<dbReference type="PANTHER" id="PTHR30055:SF234">
    <property type="entry name" value="HTH-TYPE TRANSCRIPTIONAL REGULATOR BETI"/>
    <property type="match status" value="1"/>
</dbReference>
<protein>
    <submittedName>
        <fullName evidence="6">TetR/AcrR family transcriptional regulator</fullName>
    </submittedName>
</protein>
<feature type="DNA-binding region" description="H-T-H motif" evidence="4">
    <location>
        <begin position="28"/>
        <end position="47"/>
    </location>
</feature>
<dbReference type="GO" id="GO:0000976">
    <property type="term" value="F:transcription cis-regulatory region binding"/>
    <property type="evidence" value="ECO:0007669"/>
    <property type="project" value="TreeGrafter"/>
</dbReference>
<evidence type="ECO:0000259" key="5">
    <source>
        <dbReference type="PROSITE" id="PS50977"/>
    </source>
</evidence>
<proteinExistence type="predicted"/>
<keyword evidence="1" id="KW-0805">Transcription regulation</keyword>
<gene>
    <name evidence="6" type="ORF">D9V41_00635</name>
</gene>
<reference evidence="6 7" key="1">
    <citation type="submission" date="2018-10" db="EMBL/GenBank/DDBJ databases">
        <title>Aeromicrobium sp. 9W16Y-2 whole genome shotgun sequence.</title>
        <authorList>
            <person name="Li F."/>
        </authorList>
    </citation>
    <scope>NUCLEOTIDE SEQUENCE [LARGE SCALE GENOMIC DNA]</scope>
    <source>
        <strain evidence="6 7">9W16Y-2</strain>
    </source>
</reference>
<dbReference type="PROSITE" id="PS50977">
    <property type="entry name" value="HTH_TETR_2"/>
    <property type="match status" value="1"/>
</dbReference>
<dbReference type="Gene3D" id="1.10.357.10">
    <property type="entry name" value="Tetracycline Repressor, domain 2"/>
    <property type="match status" value="1"/>
</dbReference>
<keyword evidence="7" id="KW-1185">Reference proteome</keyword>
<dbReference type="PANTHER" id="PTHR30055">
    <property type="entry name" value="HTH-TYPE TRANSCRIPTIONAL REGULATOR RUTR"/>
    <property type="match status" value="1"/>
</dbReference>
<sequence length="178" mass="19623">MVTKRADASRNRSRILDASRSLPRDALRLNDVARRAGLGVATVYRHFPTTHALVEALATDTLLRMRDLALSCASDPDTSRAFRSFLSGALELLLEEGGLQAVLVSEEGDSEQVQHAKRELGAAQDRLLTRAHAEGVLRHDIGVEELQRLVCGLEHAVRLDPHRSREAPLDVLLRGVRP</sequence>
<evidence type="ECO:0000256" key="3">
    <source>
        <dbReference type="ARBA" id="ARBA00023163"/>
    </source>
</evidence>
<comment type="caution">
    <text evidence="6">The sequence shown here is derived from an EMBL/GenBank/DDBJ whole genome shotgun (WGS) entry which is preliminary data.</text>
</comment>
<dbReference type="GO" id="GO:0003700">
    <property type="term" value="F:DNA-binding transcription factor activity"/>
    <property type="evidence" value="ECO:0007669"/>
    <property type="project" value="TreeGrafter"/>
</dbReference>
<dbReference type="Pfam" id="PF21597">
    <property type="entry name" value="TetR_C_43"/>
    <property type="match status" value="1"/>
</dbReference>
<keyword evidence="2 4" id="KW-0238">DNA-binding</keyword>
<dbReference type="Pfam" id="PF00440">
    <property type="entry name" value="TetR_N"/>
    <property type="match status" value="1"/>
</dbReference>
<name>A0A3L8PP77_9ACTN</name>
<evidence type="ECO:0000256" key="4">
    <source>
        <dbReference type="PROSITE-ProRule" id="PRU00335"/>
    </source>
</evidence>
<organism evidence="6 7">
    <name type="scientific">Aeromicrobium phragmitis</name>
    <dbReference type="NCBI Taxonomy" id="2478914"/>
    <lineage>
        <taxon>Bacteria</taxon>
        <taxon>Bacillati</taxon>
        <taxon>Actinomycetota</taxon>
        <taxon>Actinomycetes</taxon>
        <taxon>Propionibacteriales</taxon>
        <taxon>Nocardioidaceae</taxon>
        <taxon>Aeromicrobium</taxon>
    </lineage>
</organism>